<dbReference type="AlphaFoldDB" id="A0A0R3R5Q3"/>
<proteinExistence type="predicted"/>
<evidence type="ECO:0000313" key="1">
    <source>
        <dbReference type="WBParaSite" id="BTMF_0001534301-mRNA-1"/>
    </source>
</evidence>
<organism evidence="1">
    <name type="scientific">Brugia timori</name>
    <dbReference type="NCBI Taxonomy" id="42155"/>
    <lineage>
        <taxon>Eukaryota</taxon>
        <taxon>Metazoa</taxon>
        <taxon>Ecdysozoa</taxon>
        <taxon>Nematoda</taxon>
        <taxon>Chromadorea</taxon>
        <taxon>Rhabditida</taxon>
        <taxon>Spirurina</taxon>
        <taxon>Spiruromorpha</taxon>
        <taxon>Filarioidea</taxon>
        <taxon>Onchocercidae</taxon>
        <taxon>Brugia</taxon>
    </lineage>
</organism>
<accession>A0A0R3R5Q3</accession>
<name>A0A0R3R5Q3_9BILA</name>
<dbReference type="WBParaSite" id="BTMF_0001534301-mRNA-1">
    <property type="protein sequence ID" value="BTMF_0001534301-mRNA-1"/>
    <property type="gene ID" value="BTMF_0001534301"/>
</dbReference>
<reference evidence="1" key="1">
    <citation type="submission" date="2017-02" db="UniProtKB">
        <authorList>
            <consortium name="WormBaseParasite"/>
        </authorList>
    </citation>
    <scope>IDENTIFICATION</scope>
</reference>
<sequence length="41" mass="4768">LITFVRPHPLTTLPIDTDFSSGYQYRDTCKASFTFIYIKLP</sequence>
<protein>
    <submittedName>
        <fullName evidence="1">Uncharacterized protein</fullName>
    </submittedName>
</protein>